<feature type="transmembrane region" description="Helical" evidence="5">
    <location>
        <begin position="141"/>
        <end position="166"/>
    </location>
</feature>
<name>A0AAN4Z6M7_9BILA</name>
<sequence>LIVIIITSDVMMYVTLPLHCRLLYVLQRANKKVQLDGSFHTLMIHTTVVNLIFSLVFCFIQAPAATGVFFDFYESIGNTISHLEMIKIWSRVTYLCFAMWLMTIGISIPLMLPDSTASFTTLSLFDIPAIQYTFQGNYYQLYAVIGSFFAAVIELFTIFFCIAMIAKFNNFKKITKTNASDVRKMTKGVVRTTVAAVLTSMGSWIIVVFFVLVFSYAYSTGKALFDSLKFSAIFGAINNVLTPWVLLFSFPNVSETLLKKK</sequence>
<feature type="transmembrane region" description="Helical" evidence="5">
    <location>
        <begin position="193"/>
        <end position="218"/>
    </location>
</feature>
<feature type="transmembrane region" description="Helical" evidence="5">
    <location>
        <begin position="230"/>
        <end position="250"/>
    </location>
</feature>
<feature type="transmembrane region" description="Helical" evidence="5">
    <location>
        <begin position="92"/>
        <end position="112"/>
    </location>
</feature>
<accession>A0AAN4Z6M7</accession>
<dbReference type="Pfam" id="PF10323">
    <property type="entry name" value="7TM_GPCR_Srv"/>
    <property type="match status" value="1"/>
</dbReference>
<dbReference type="GO" id="GO:0016020">
    <property type="term" value="C:membrane"/>
    <property type="evidence" value="ECO:0007669"/>
    <property type="project" value="UniProtKB-SubCell"/>
</dbReference>
<feature type="non-terminal residue" evidence="7">
    <location>
        <position position="261"/>
    </location>
</feature>
<dbReference type="PROSITE" id="PS50262">
    <property type="entry name" value="G_PROTEIN_RECEP_F1_2"/>
    <property type="match status" value="1"/>
</dbReference>
<comment type="subcellular location">
    <subcellularLocation>
        <location evidence="1">Membrane</location>
    </subcellularLocation>
</comment>
<organism evidence="7 8">
    <name type="scientific">Pristionchus mayeri</name>
    <dbReference type="NCBI Taxonomy" id="1317129"/>
    <lineage>
        <taxon>Eukaryota</taxon>
        <taxon>Metazoa</taxon>
        <taxon>Ecdysozoa</taxon>
        <taxon>Nematoda</taxon>
        <taxon>Chromadorea</taxon>
        <taxon>Rhabditida</taxon>
        <taxon>Rhabditina</taxon>
        <taxon>Diplogasteromorpha</taxon>
        <taxon>Diplogasteroidea</taxon>
        <taxon>Neodiplogasteridae</taxon>
        <taxon>Pristionchus</taxon>
    </lineage>
</organism>
<reference evidence="8" key="1">
    <citation type="submission" date="2022-10" db="EMBL/GenBank/DDBJ databases">
        <title>Genome assembly of Pristionchus species.</title>
        <authorList>
            <person name="Yoshida K."/>
            <person name="Sommer R.J."/>
        </authorList>
    </citation>
    <scope>NUCLEOTIDE SEQUENCE [LARGE SCALE GENOMIC DNA]</scope>
    <source>
        <strain evidence="8">RS5460</strain>
    </source>
</reference>
<dbReference type="SUPFAM" id="SSF81321">
    <property type="entry name" value="Family A G protein-coupled receptor-like"/>
    <property type="match status" value="1"/>
</dbReference>
<evidence type="ECO:0000256" key="2">
    <source>
        <dbReference type="ARBA" id="ARBA00022692"/>
    </source>
</evidence>
<dbReference type="InterPro" id="IPR019426">
    <property type="entry name" value="7TM_GPCR_serpentine_rcpt_Srv"/>
</dbReference>
<evidence type="ECO:0000313" key="7">
    <source>
        <dbReference type="EMBL" id="GMR35512.1"/>
    </source>
</evidence>
<dbReference type="EMBL" id="BTRK01000002">
    <property type="protein sequence ID" value="GMR35512.1"/>
    <property type="molecule type" value="Genomic_DNA"/>
</dbReference>
<dbReference type="AlphaFoldDB" id="A0AAN4Z6M7"/>
<evidence type="ECO:0000256" key="3">
    <source>
        <dbReference type="ARBA" id="ARBA00022989"/>
    </source>
</evidence>
<evidence type="ECO:0000313" key="8">
    <source>
        <dbReference type="Proteomes" id="UP001328107"/>
    </source>
</evidence>
<evidence type="ECO:0000256" key="5">
    <source>
        <dbReference type="SAM" id="Phobius"/>
    </source>
</evidence>
<protein>
    <recommendedName>
        <fullName evidence="6">G-protein coupled receptors family 1 profile domain-containing protein</fullName>
    </recommendedName>
</protein>
<gene>
    <name evidence="7" type="ORF">PMAYCL1PPCAC_05707</name>
</gene>
<dbReference type="Proteomes" id="UP001328107">
    <property type="component" value="Unassembled WGS sequence"/>
</dbReference>
<feature type="domain" description="G-protein coupled receptors family 1 profile" evidence="6">
    <location>
        <begin position="1"/>
        <end position="246"/>
    </location>
</feature>
<evidence type="ECO:0000256" key="1">
    <source>
        <dbReference type="ARBA" id="ARBA00004370"/>
    </source>
</evidence>
<keyword evidence="8" id="KW-1185">Reference proteome</keyword>
<dbReference type="InterPro" id="IPR017452">
    <property type="entry name" value="GPCR_Rhodpsn_7TM"/>
</dbReference>
<keyword evidence="3 5" id="KW-1133">Transmembrane helix</keyword>
<proteinExistence type="predicted"/>
<feature type="non-terminal residue" evidence="7">
    <location>
        <position position="1"/>
    </location>
</feature>
<comment type="caution">
    <text evidence="7">The sequence shown here is derived from an EMBL/GenBank/DDBJ whole genome shotgun (WGS) entry which is preliminary data.</text>
</comment>
<dbReference type="Gene3D" id="1.20.1070.10">
    <property type="entry name" value="Rhodopsin 7-helix transmembrane proteins"/>
    <property type="match status" value="1"/>
</dbReference>
<feature type="transmembrane region" description="Helical" evidence="5">
    <location>
        <begin position="51"/>
        <end position="72"/>
    </location>
</feature>
<keyword evidence="4 5" id="KW-0472">Membrane</keyword>
<keyword evidence="2 5" id="KW-0812">Transmembrane</keyword>
<evidence type="ECO:0000259" key="6">
    <source>
        <dbReference type="PROSITE" id="PS50262"/>
    </source>
</evidence>
<evidence type="ECO:0000256" key="4">
    <source>
        <dbReference type="ARBA" id="ARBA00023136"/>
    </source>
</evidence>